<dbReference type="AlphaFoldDB" id="A0AAV9T729"/>
<feature type="transmembrane region" description="Helical" evidence="2">
    <location>
        <begin position="417"/>
        <end position="440"/>
    </location>
</feature>
<evidence type="ECO:0000313" key="4">
    <source>
        <dbReference type="EMBL" id="KAK6215131.1"/>
    </source>
</evidence>
<keyword evidence="2" id="KW-0812">Transmembrane</keyword>
<dbReference type="InterPro" id="IPR022703">
    <property type="entry name" value="DUF3533"/>
</dbReference>
<proteinExistence type="predicted"/>
<name>A0AAV9T729_9PEZI</name>
<comment type="caution">
    <text evidence="4">The sequence shown here is derived from an EMBL/GenBank/DDBJ whole genome shotgun (WGS) entry which is preliminary data.</text>
</comment>
<evidence type="ECO:0000259" key="3">
    <source>
        <dbReference type="Pfam" id="PF12051"/>
    </source>
</evidence>
<accession>A0AAV9T729</accession>
<evidence type="ECO:0000256" key="2">
    <source>
        <dbReference type="SAM" id="Phobius"/>
    </source>
</evidence>
<feature type="transmembrane region" description="Helical" evidence="2">
    <location>
        <begin position="509"/>
        <end position="530"/>
    </location>
</feature>
<feature type="domain" description="DUF3533" evidence="3">
    <location>
        <begin position="127"/>
        <end position="521"/>
    </location>
</feature>
<dbReference type="GO" id="GO:0016020">
    <property type="term" value="C:membrane"/>
    <property type="evidence" value="ECO:0007669"/>
    <property type="project" value="TreeGrafter"/>
</dbReference>
<feature type="compositionally biased region" description="Polar residues" evidence="1">
    <location>
        <begin position="9"/>
        <end position="33"/>
    </location>
</feature>
<reference evidence="4 5" key="1">
    <citation type="submission" date="2023-04" db="EMBL/GenBank/DDBJ databases">
        <title>Colletotrichum tabacum stain YC1 causing leaf anthracnose on Nicotiana tabacum(L.) cv.</title>
        <authorList>
            <person name="Ji Z."/>
            <person name="Wang M."/>
            <person name="Zhang J."/>
            <person name="Wang N."/>
            <person name="Zhou Z."/>
        </authorList>
    </citation>
    <scope>NUCLEOTIDE SEQUENCE [LARGE SCALE GENOMIC DNA]</scope>
    <source>
        <strain evidence="4 5">YC1</strain>
    </source>
</reference>
<dbReference type="PANTHER" id="PTHR34814">
    <property type="entry name" value="NITROSOGUANIDINE RESISTANCE PROTEIN SNG1"/>
    <property type="match status" value="1"/>
</dbReference>
<feature type="transmembrane region" description="Helical" evidence="2">
    <location>
        <begin position="452"/>
        <end position="470"/>
    </location>
</feature>
<feature type="transmembrane region" description="Helical" evidence="2">
    <location>
        <begin position="127"/>
        <end position="145"/>
    </location>
</feature>
<organism evidence="4 5">
    <name type="scientific">Colletotrichum tabaci</name>
    <dbReference type="NCBI Taxonomy" id="1209068"/>
    <lineage>
        <taxon>Eukaryota</taxon>
        <taxon>Fungi</taxon>
        <taxon>Dikarya</taxon>
        <taxon>Ascomycota</taxon>
        <taxon>Pezizomycotina</taxon>
        <taxon>Sordariomycetes</taxon>
        <taxon>Hypocreomycetidae</taxon>
        <taxon>Glomerellales</taxon>
        <taxon>Glomerellaceae</taxon>
        <taxon>Colletotrichum</taxon>
        <taxon>Colletotrichum destructivum species complex</taxon>
    </lineage>
</organism>
<protein>
    <submittedName>
        <fullName evidence="4">MNNG and nitrosoguanidine resistance protein</fullName>
    </submittedName>
</protein>
<dbReference type="PANTHER" id="PTHR34814:SF1">
    <property type="entry name" value="NITROSOGUANIDINE RESISTANCE PROTEIN SNG1"/>
    <property type="match status" value="1"/>
</dbReference>
<feature type="region of interest" description="Disordered" evidence="1">
    <location>
        <begin position="1"/>
        <end position="77"/>
    </location>
</feature>
<feature type="transmembrane region" description="Helical" evidence="2">
    <location>
        <begin position="329"/>
        <end position="352"/>
    </location>
</feature>
<sequence length="578" mass="64907">MHTSHDESQASGDNGQASRGRGTETNNTQTSQEARPESQHDSQRNAQKQDNHQNEHGHDDEQQQQQQQQGGPRSVLGSLDTQRADLFGDWMKSRAPQHESLPHQSVSWWDPGLATLRKHISVMWCRNTFIICVSMFLILCLYWGIVFRIEENLPSLVCFVVDFDGQAAPYDAVTPLVGPAVTALANETLNSPVPSIGYQIRTAAEFDFDPLKVREAVYHFKAWSAVVVNPNATALLRAAVEVGNASYDPTGAVQVITMSGRDSFMTYSYILPSLTTFTSDLMTRFGEAWAAMLMADDTLTKDSLRAAASAVNPGVSPLMLDLRPFGPPAAIPAVTFGLSFLIAHLGFTYYLADDRKCIVPEGHPPVHYWHYVIRRWISLMAAYFFLSLVYCLISLVFQVPFSNPPASPVEVAENPNAYGRASFIVFWLLNFLGMAALGMACENMAMVIGPRWVGLWLTFWTLTNTLTGFWPPDIAPGFYRWAYAWPYHHVIEGSRQILFDLHSRIGLNFGVLIAWVAVNTVLFVPACYVLRWKDEKEIRSRETKMPHFHLHRYDVETAIPKQPGVAPPRRKRGFLRAL</sequence>
<dbReference type="InterPro" id="IPR053001">
    <property type="entry name" value="MNNG_permease-like"/>
</dbReference>
<keyword evidence="2" id="KW-1133">Transmembrane helix</keyword>
<feature type="compositionally biased region" description="Basic and acidic residues" evidence="1">
    <location>
        <begin position="34"/>
        <end position="61"/>
    </location>
</feature>
<dbReference type="Pfam" id="PF12051">
    <property type="entry name" value="DUF3533"/>
    <property type="match status" value="1"/>
</dbReference>
<feature type="transmembrane region" description="Helical" evidence="2">
    <location>
        <begin position="373"/>
        <end position="397"/>
    </location>
</feature>
<keyword evidence="2" id="KW-0472">Membrane</keyword>
<evidence type="ECO:0000313" key="5">
    <source>
        <dbReference type="Proteomes" id="UP001327957"/>
    </source>
</evidence>
<evidence type="ECO:0000256" key="1">
    <source>
        <dbReference type="SAM" id="MobiDB-lite"/>
    </source>
</evidence>
<dbReference type="Proteomes" id="UP001327957">
    <property type="component" value="Unassembled WGS sequence"/>
</dbReference>
<keyword evidence="5" id="KW-1185">Reference proteome</keyword>
<gene>
    <name evidence="4" type="ORF">QIS74_08150</name>
</gene>
<dbReference type="EMBL" id="JASAOK010000043">
    <property type="protein sequence ID" value="KAK6215131.1"/>
    <property type="molecule type" value="Genomic_DNA"/>
</dbReference>